<sequence length="319" mass="36067">MRGEGAVEYKYSDRFIIENKFTSKSYHHSLSPFSSFNIMDRGRLFLKSSSRPKKQRRSSTPKVYPQPTIFRSNITAKASPVLPVLTISSECWEKSNPAVYIHDNSADLNSLHMNLSKEHSVHPEVSPICPFSYKELPVKGDGVSGVLCVTLSSNPLEANSGPTTNKFPRPDIRLKQARDSLIEILHPTKALFIKYTNELLCQYGKRTNFEGFTGNTEIKDSFGICPSTNPKEIRESKCDVEELLPPRLSGPRNIRSNQEYLRISLAESSMVKANKILRPLKPRHYLPRRGDFYAANRPSSLSLCYTSDSEGEDSEEMEL</sequence>
<name>A0ABR2VQB7_9FUNG</name>
<comment type="caution">
    <text evidence="1">The sequence shown here is derived from an EMBL/GenBank/DDBJ whole genome shotgun (WGS) entry which is preliminary data.</text>
</comment>
<proteinExistence type="predicted"/>
<gene>
    <name evidence="1" type="ORF">K7432_013796</name>
</gene>
<evidence type="ECO:0000313" key="2">
    <source>
        <dbReference type="Proteomes" id="UP001479436"/>
    </source>
</evidence>
<protein>
    <submittedName>
        <fullName evidence="1">Uncharacterized protein</fullName>
    </submittedName>
</protein>
<organism evidence="1 2">
    <name type="scientific">Basidiobolus ranarum</name>
    <dbReference type="NCBI Taxonomy" id="34480"/>
    <lineage>
        <taxon>Eukaryota</taxon>
        <taxon>Fungi</taxon>
        <taxon>Fungi incertae sedis</taxon>
        <taxon>Zoopagomycota</taxon>
        <taxon>Entomophthoromycotina</taxon>
        <taxon>Basidiobolomycetes</taxon>
        <taxon>Basidiobolales</taxon>
        <taxon>Basidiobolaceae</taxon>
        <taxon>Basidiobolus</taxon>
    </lineage>
</organism>
<dbReference type="Proteomes" id="UP001479436">
    <property type="component" value="Unassembled WGS sequence"/>
</dbReference>
<reference evidence="1 2" key="1">
    <citation type="submission" date="2023-04" db="EMBL/GenBank/DDBJ databases">
        <title>Genome of Basidiobolus ranarum AG-B5.</title>
        <authorList>
            <person name="Stajich J.E."/>
            <person name="Carter-House D."/>
            <person name="Gryganskyi A."/>
        </authorList>
    </citation>
    <scope>NUCLEOTIDE SEQUENCE [LARGE SCALE GENOMIC DNA]</scope>
    <source>
        <strain evidence="1 2">AG-B5</strain>
    </source>
</reference>
<keyword evidence="2" id="KW-1185">Reference proteome</keyword>
<dbReference type="EMBL" id="JASJQH010008302">
    <property type="protein sequence ID" value="KAK9693665.1"/>
    <property type="molecule type" value="Genomic_DNA"/>
</dbReference>
<evidence type="ECO:0000313" key="1">
    <source>
        <dbReference type="EMBL" id="KAK9693665.1"/>
    </source>
</evidence>
<accession>A0ABR2VQB7</accession>